<protein>
    <submittedName>
        <fullName evidence="2">Uncharacterized protein</fullName>
    </submittedName>
</protein>
<accession>A0A915CXJ5</accession>
<proteinExistence type="predicted"/>
<reference evidence="2" key="1">
    <citation type="submission" date="2022-11" db="UniProtKB">
        <authorList>
            <consortium name="WormBaseParasite"/>
        </authorList>
    </citation>
    <scope>IDENTIFICATION</scope>
</reference>
<dbReference type="WBParaSite" id="jg13725">
    <property type="protein sequence ID" value="jg13725"/>
    <property type="gene ID" value="jg13725"/>
</dbReference>
<organism evidence="1 2">
    <name type="scientific">Ditylenchus dipsaci</name>
    <dbReference type="NCBI Taxonomy" id="166011"/>
    <lineage>
        <taxon>Eukaryota</taxon>
        <taxon>Metazoa</taxon>
        <taxon>Ecdysozoa</taxon>
        <taxon>Nematoda</taxon>
        <taxon>Chromadorea</taxon>
        <taxon>Rhabditida</taxon>
        <taxon>Tylenchina</taxon>
        <taxon>Tylenchomorpha</taxon>
        <taxon>Sphaerularioidea</taxon>
        <taxon>Anguinidae</taxon>
        <taxon>Anguininae</taxon>
        <taxon>Ditylenchus</taxon>
    </lineage>
</organism>
<evidence type="ECO:0000313" key="2">
    <source>
        <dbReference type="WBParaSite" id="jg13725"/>
    </source>
</evidence>
<dbReference type="Proteomes" id="UP000887574">
    <property type="component" value="Unplaced"/>
</dbReference>
<dbReference type="AlphaFoldDB" id="A0A915CXJ5"/>
<sequence length="70" mass="7571">MLVLALYNKEQANHQFQSSSSSSKMLGFKQPPSKIRRGNYATNLVKNASACTLQQGASESLVSSHQTAAE</sequence>
<evidence type="ECO:0000313" key="1">
    <source>
        <dbReference type="Proteomes" id="UP000887574"/>
    </source>
</evidence>
<name>A0A915CXJ5_9BILA</name>
<keyword evidence="1" id="KW-1185">Reference proteome</keyword>